<evidence type="ECO:0000256" key="1">
    <source>
        <dbReference type="ARBA" id="ARBA00003989"/>
    </source>
</evidence>
<proteinExistence type="predicted"/>
<feature type="signal peptide" evidence="4">
    <location>
        <begin position="1"/>
        <end position="18"/>
    </location>
</feature>
<dbReference type="NCBIfam" id="NF007701">
    <property type="entry name" value="PRK10386.1"/>
    <property type="match status" value="1"/>
</dbReference>
<protein>
    <recommendedName>
        <fullName evidence="2">Curli production assembly/transport component CsgE</fullName>
    </recommendedName>
</protein>
<keyword evidence="3 4" id="KW-0732">Signal</keyword>
<accession>A0A023WQU3</accession>
<evidence type="ECO:0000256" key="2">
    <source>
        <dbReference type="ARBA" id="ARBA00014024"/>
    </source>
</evidence>
<evidence type="ECO:0000256" key="4">
    <source>
        <dbReference type="SAM" id="SignalP"/>
    </source>
</evidence>
<dbReference type="AlphaFoldDB" id="A0A023WQU3"/>
<dbReference type="KEGG" id="pstu:UIB01_06660"/>
<dbReference type="OrthoDB" id="6869495at2"/>
<dbReference type="Pfam" id="PF10627">
    <property type="entry name" value="CsgE"/>
    <property type="match status" value="1"/>
</dbReference>
<name>A0A023WQU3_STUST</name>
<evidence type="ECO:0000313" key="5">
    <source>
        <dbReference type="EMBL" id="AHY42184.1"/>
    </source>
</evidence>
<organism evidence="5 6">
    <name type="scientific">Stutzerimonas stutzeri</name>
    <name type="common">Pseudomonas stutzeri</name>
    <dbReference type="NCBI Taxonomy" id="316"/>
    <lineage>
        <taxon>Bacteria</taxon>
        <taxon>Pseudomonadati</taxon>
        <taxon>Pseudomonadota</taxon>
        <taxon>Gammaproteobacteria</taxon>
        <taxon>Pseudomonadales</taxon>
        <taxon>Pseudomonadaceae</taxon>
        <taxon>Stutzerimonas</taxon>
    </lineage>
</organism>
<gene>
    <name evidence="5" type="ORF">UIB01_06660</name>
</gene>
<dbReference type="PATRIC" id="fig|316.97.peg.1347"/>
<reference evidence="5 6" key="1">
    <citation type="submission" date="2014-03" db="EMBL/GenBank/DDBJ databases">
        <title>Complete genome sequence of Pseudomonas stutzeri 19SMN4.</title>
        <authorList>
            <person name="Brunet-Galmes I."/>
            <person name="Nogales B."/>
            <person name="Busquets A."/>
            <person name="Pena A."/>
            <person name="Gomila M."/>
            <person name="Garcia-Valdes E."/>
            <person name="Lalucat J."/>
            <person name="Bennasar A."/>
            <person name="Bosch R."/>
        </authorList>
    </citation>
    <scope>NUCLEOTIDE SEQUENCE [LARGE SCALE GENOMIC DNA]</scope>
    <source>
        <strain evidence="5 6">19SMN4</strain>
    </source>
</reference>
<feature type="chain" id="PRO_5001524962" description="Curli production assembly/transport component CsgE" evidence="4">
    <location>
        <begin position="19"/>
        <end position="127"/>
    </location>
</feature>
<sequence>MKRTAALLLLLLGLTAHAGEAELQGFITDNTISRSGHEFYVRFCERLNDISGLDFNLAVKERPSARWGVLVWVEHENQTLYRRFLQPNVADMKEPAYEAADFVVQEINRRKIEALFEDNIDMAKDEL</sequence>
<evidence type="ECO:0000313" key="6">
    <source>
        <dbReference type="Proteomes" id="UP000025238"/>
    </source>
</evidence>
<comment type="function">
    <text evidence="1">May be involved in the biogenesis of curli organelles.</text>
</comment>
<dbReference type="InterPro" id="IPR018900">
    <property type="entry name" value="Curli_CsgE"/>
</dbReference>
<evidence type="ECO:0000256" key="3">
    <source>
        <dbReference type="ARBA" id="ARBA00022729"/>
    </source>
</evidence>
<dbReference type="EMBL" id="CP007509">
    <property type="protein sequence ID" value="AHY42184.1"/>
    <property type="molecule type" value="Genomic_DNA"/>
</dbReference>
<dbReference type="Proteomes" id="UP000025238">
    <property type="component" value="Chromosome"/>
</dbReference>